<reference evidence="3 4" key="1">
    <citation type="submission" date="2015-09" db="EMBL/GenBank/DDBJ databases">
        <title>Bacillus cereus food isolates.</title>
        <authorList>
            <person name="Boekhorst J."/>
        </authorList>
    </citation>
    <scope>NUCLEOTIDE SEQUENCE [LARGE SCALE GENOMIC DNA]</scope>
    <source>
        <strain evidence="3 4">B4082</strain>
    </source>
</reference>
<dbReference type="AlphaFoldDB" id="A0A162NIC5"/>
<dbReference type="InterPro" id="IPR057200">
    <property type="entry name" value="DUF7878"/>
</dbReference>
<sequence>MLTFLFELDKSLPKKDEPRYDAYSKGFIEGDVTICVGDRVLLQKSCMKVAELGIYLGQWMEQVQHGQNVQLNYETTDRDEVILGFFYEEDDQWKIYSSWQQFELQESISTTTLVESVQRHLYELNKELRAIEYPVTFDQYLRGERMMQLSYKRLCDSKADTTSIEVYNESKQVGAVRGYYKNTLMRVLDFIPKVGSNIIYEIKDSKDNIRVIAKDVSRQRQRRILVTYKDNNDAEHEILVCDGKLLDANFLFTFTYKREEYVVHKTSFGMGKLLRKGYVIADWNIRLEEDMYDIEMNVYDEDYIEDQYLLLSVFHAVLYG</sequence>
<feature type="domain" description="DUF7878" evidence="2">
    <location>
        <begin position="4"/>
        <end position="129"/>
    </location>
</feature>
<organism evidence="3 4">
    <name type="scientific">Bacillus cereus</name>
    <dbReference type="NCBI Taxonomy" id="1396"/>
    <lineage>
        <taxon>Bacteria</taxon>
        <taxon>Bacillati</taxon>
        <taxon>Bacillota</taxon>
        <taxon>Bacilli</taxon>
        <taxon>Bacillales</taxon>
        <taxon>Bacillaceae</taxon>
        <taxon>Bacillus</taxon>
        <taxon>Bacillus cereus group</taxon>
    </lineage>
</organism>
<dbReference type="EMBL" id="LJKA01000001">
    <property type="protein sequence ID" value="KZD41900.1"/>
    <property type="molecule type" value="Genomic_DNA"/>
</dbReference>
<proteinExistence type="predicted"/>
<evidence type="ECO:0000259" key="2">
    <source>
        <dbReference type="Pfam" id="PF25297"/>
    </source>
</evidence>
<comment type="caution">
    <text evidence="3">The sequence shown here is derived from an EMBL/GenBank/DDBJ whole genome shotgun (WGS) entry which is preliminary data.</text>
</comment>
<dbReference type="InterPro" id="IPR056944">
    <property type="entry name" value="Tubby_C-like"/>
</dbReference>
<evidence type="ECO:0000313" key="4">
    <source>
        <dbReference type="Proteomes" id="UP000076501"/>
    </source>
</evidence>
<name>A0A162NIC5_BACCE</name>
<accession>A0A162NIC5</accession>
<dbReference type="Pfam" id="PF25297">
    <property type="entry name" value="DUF7878"/>
    <property type="match status" value="1"/>
</dbReference>
<evidence type="ECO:0008006" key="5">
    <source>
        <dbReference type="Google" id="ProtNLM"/>
    </source>
</evidence>
<gene>
    <name evidence="3" type="ORF">B4082_0023</name>
</gene>
<evidence type="ECO:0000313" key="3">
    <source>
        <dbReference type="EMBL" id="KZD41900.1"/>
    </source>
</evidence>
<dbReference type="PATRIC" id="fig|1396.539.peg.2056"/>
<dbReference type="Proteomes" id="UP000076501">
    <property type="component" value="Unassembled WGS sequence"/>
</dbReference>
<dbReference type="RefSeq" id="WP_063220912.1">
    <property type="nucleotide sequence ID" value="NZ_JAEHBS010000014.1"/>
</dbReference>
<evidence type="ECO:0000259" key="1">
    <source>
        <dbReference type="Pfam" id="PF23728"/>
    </source>
</evidence>
<protein>
    <recommendedName>
        <fullName evidence="5">Cytoplasmic protein</fullName>
    </recommendedName>
</protein>
<feature type="domain" description="Tubby C-terminal" evidence="1">
    <location>
        <begin position="156"/>
        <end position="319"/>
    </location>
</feature>
<dbReference type="Pfam" id="PF23728">
    <property type="entry name" value="Tubby_C_like"/>
    <property type="match status" value="1"/>
</dbReference>